<evidence type="ECO:0000313" key="2">
    <source>
        <dbReference type="Proteomes" id="UP000189681"/>
    </source>
</evidence>
<comment type="caution">
    <text evidence="1">The sequence shown here is derived from an EMBL/GenBank/DDBJ whole genome shotgun (WGS) entry which is preliminary data.</text>
</comment>
<evidence type="ECO:0000313" key="1">
    <source>
        <dbReference type="EMBL" id="OOP54874.1"/>
    </source>
</evidence>
<reference evidence="1 2" key="1">
    <citation type="journal article" date="2017" name="Water Res.">
        <title>Discovery and metagenomic analysis of an anammox bacterial enrichment related to Candidatus "Brocadia caroliniensis" in a full-scale glycerol-fed nitritation-denitritation separate centrate treatment process.</title>
        <authorList>
            <person name="Park H."/>
            <person name="Brotto A.C."/>
            <person name="van Loosdrecht M.C."/>
            <person name="Chandran K."/>
        </authorList>
    </citation>
    <scope>NUCLEOTIDE SEQUENCE [LARGE SCALE GENOMIC DNA]</scope>
    <source>
        <strain evidence="1">26THWARD</strain>
    </source>
</reference>
<dbReference type="EMBL" id="AYTS01000206">
    <property type="protein sequence ID" value="OOP54874.1"/>
    <property type="molecule type" value="Genomic_DNA"/>
</dbReference>
<accession>A0A1V4AP40</accession>
<dbReference type="AlphaFoldDB" id="A0A1V4AP40"/>
<gene>
    <name evidence="1" type="ORF">AYP45_17915</name>
</gene>
<organism evidence="1 2">
    <name type="scientific">Candidatus Brocadia carolinensis</name>
    <dbReference type="NCBI Taxonomy" id="1004156"/>
    <lineage>
        <taxon>Bacteria</taxon>
        <taxon>Pseudomonadati</taxon>
        <taxon>Planctomycetota</taxon>
        <taxon>Candidatus Brocadiia</taxon>
        <taxon>Candidatus Brocadiales</taxon>
        <taxon>Candidatus Brocadiaceae</taxon>
        <taxon>Candidatus Brocadia</taxon>
    </lineage>
</organism>
<proteinExistence type="predicted"/>
<name>A0A1V4AP40_9BACT</name>
<protein>
    <submittedName>
        <fullName evidence="1">Uncharacterized protein</fullName>
    </submittedName>
</protein>
<dbReference type="STRING" id="1004156.AYP45_17915"/>
<sequence length="123" mass="14116">MKYGYVNIEFGIDLNRKYPYHGYLFAKGMARSPLYRQYLTTESGYVWPVNQLVIKVVVNEKKVANASTFALLRVNSSKSKLRAQAKQTQKNPRFARNGDTERLPRTPAIAMTFACILILLRLL</sequence>
<dbReference type="Proteomes" id="UP000189681">
    <property type="component" value="Unassembled WGS sequence"/>
</dbReference>